<evidence type="ECO:0000313" key="2">
    <source>
        <dbReference type="Proteomes" id="UP001165064"/>
    </source>
</evidence>
<dbReference type="EMBL" id="BSXS01005843">
    <property type="protein sequence ID" value="GME84852.1"/>
    <property type="molecule type" value="Genomic_DNA"/>
</dbReference>
<accession>A0ACB5TBF3</accession>
<proteinExistence type="predicted"/>
<sequence length="298" mass="33678">MLSQPESSQCLLSDGSMLDPSIPLKEIPLHQDITGKLNGFRSEGRDVDNPLKFKVKPSMAQNMPSKKEIWNSLKAYRRANPDLLNFTVRFFAHSDSSDIIHMSTPAPQASVIDGTTAAQRAMNMATKMKTLLVNKLNNATFDFSTNLTFNLEHIDFKSTNDLFTFNISIPTSLMENHGAIINQLFPTEHFDRILLKFPDRWDIMRLPLASCYNVQMLARPFTGTETRIPNLYPYKASRGRLVDSVDLTSYPHFEKISTHAQRLLNVHVVSRKDIMSANSAPNTNITIPSSIGKDSWKF</sequence>
<comment type="caution">
    <text evidence="1">The sequence shown here is derived from an EMBL/GenBank/DDBJ whole genome shotgun (WGS) entry which is preliminary data.</text>
</comment>
<dbReference type="Proteomes" id="UP001165064">
    <property type="component" value="Unassembled WGS sequence"/>
</dbReference>
<name>A0ACB5TBF3_AMBMO</name>
<protein>
    <submittedName>
        <fullName evidence="1">Unnamed protein product</fullName>
    </submittedName>
</protein>
<organism evidence="1 2">
    <name type="scientific">Ambrosiozyma monospora</name>
    <name type="common">Yeast</name>
    <name type="synonym">Endomycopsis monosporus</name>
    <dbReference type="NCBI Taxonomy" id="43982"/>
    <lineage>
        <taxon>Eukaryota</taxon>
        <taxon>Fungi</taxon>
        <taxon>Dikarya</taxon>
        <taxon>Ascomycota</taxon>
        <taxon>Saccharomycotina</taxon>
        <taxon>Pichiomycetes</taxon>
        <taxon>Pichiales</taxon>
        <taxon>Pichiaceae</taxon>
        <taxon>Ambrosiozyma</taxon>
    </lineage>
</organism>
<keyword evidence="2" id="KW-1185">Reference proteome</keyword>
<gene>
    <name evidence="1" type="ORF">Amon02_000715100</name>
</gene>
<evidence type="ECO:0000313" key="1">
    <source>
        <dbReference type="EMBL" id="GME84852.1"/>
    </source>
</evidence>
<reference evidence="1" key="1">
    <citation type="submission" date="2023-04" db="EMBL/GenBank/DDBJ databases">
        <title>Ambrosiozyma monospora NBRC 10751.</title>
        <authorList>
            <person name="Ichikawa N."/>
            <person name="Sato H."/>
            <person name="Tonouchi N."/>
        </authorList>
    </citation>
    <scope>NUCLEOTIDE SEQUENCE</scope>
    <source>
        <strain evidence="1">NBRC 10751</strain>
    </source>
</reference>